<evidence type="ECO:0000313" key="3">
    <source>
        <dbReference type="EMBL" id="KXG75247.1"/>
    </source>
</evidence>
<dbReference type="AlphaFoldDB" id="A0A140L3X2"/>
<evidence type="ECO:0000256" key="1">
    <source>
        <dbReference type="ARBA" id="ARBA00025604"/>
    </source>
</evidence>
<dbReference type="OrthoDB" id="9810507at2"/>
<dbReference type="GO" id="GO:0006412">
    <property type="term" value="P:translation"/>
    <property type="evidence" value="ECO:0007669"/>
    <property type="project" value="TreeGrafter"/>
</dbReference>
<feature type="domain" description="S1 motif" evidence="2">
    <location>
        <begin position="6"/>
        <end position="74"/>
    </location>
</feature>
<dbReference type="Proteomes" id="UP000070427">
    <property type="component" value="Unassembled WGS sequence"/>
</dbReference>
<dbReference type="Pfam" id="PF00575">
    <property type="entry name" value="S1"/>
    <property type="match status" value="1"/>
</dbReference>
<keyword evidence="4" id="KW-1185">Reference proteome</keyword>
<dbReference type="GO" id="GO:0003735">
    <property type="term" value="F:structural constituent of ribosome"/>
    <property type="evidence" value="ECO:0007669"/>
    <property type="project" value="TreeGrafter"/>
</dbReference>
<proteinExistence type="predicted"/>
<organism evidence="3 4">
    <name type="scientific">Fervidicola ferrireducens</name>
    <dbReference type="NCBI Taxonomy" id="520764"/>
    <lineage>
        <taxon>Bacteria</taxon>
        <taxon>Bacillati</taxon>
        <taxon>Bacillota</taxon>
        <taxon>Clostridia</taxon>
        <taxon>Thermosediminibacterales</taxon>
        <taxon>Thermosediminibacteraceae</taxon>
        <taxon>Fervidicola</taxon>
    </lineage>
</organism>
<dbReference type="STRING" id="520764.AN618_19700"/>
<dbReference type="SMART" id="SM00316">
    <property type="entry name" value="S1"/>
    <property type="match status" value="1"/>
</dbReference>
<comment type="function">
    <text evidence="1">Binds mRNA; thus facilitating recognition of the initiation point. It is needed to translate mRNA with a short Shine-Dalgarno (SD) purine-rich sequence.</text>
</comment>
<dbReference type="RefSeq" id="WP_066354464.1">
    <property type="nucleotide sequence ID" value="NZ_LOED01000029.1"/>
</dbReference>
<dbReference type="FunCoup" id="A0A140L3X2">
    <property type="interactions" value="4"/>
</dbReference>
<dbReference type="SUPFAM" id="SSF50249">
    <property type="entry name" value="Nucleic acid-binding proteins"/>
    <property type="match status" value="1"/>
</dbReference>
<name>A0A140L3X2_9FIRM</name>
<dbReference type="PROSITE" id="PS50126">
    <property type="entry name" value="S1"/>
    <property type="match status" value="1"/>
</dbReference>
<protein>
    <submittedName>
        <fullName evidence="3">General stress protein 13</fullName>
    </submittedName>
</protein>
<dbReference type="InParanoid" id="A0A140L3X2"/>
<comment type="caution">
    <text evidence="3">The sequence shown here is derived from an EMBL/GenBank/DDBJ whole genome shotgun (WGS) entry which is preliminary data.</text>
</comment>
<dbReference type="GO" id="GO:0003729">
    <property type="term" value="F:mRNA binding"/>
    <property type="evidence" value="ECO:0007669"/>
    <property type="project" value="TreeGrafter"/>
</dbReference>
<reference evidence="3 4" key="1">
    <citation type="submission" date="2015-12" db="EMBL/GenBank/DDBJ databases">
        <title>Draft genome sequnece of Fervidicola ferrireducens strain Y170.</title>
        <authorList>
            <person name="Patel B.K."/>
        </authorList>
    </citation>
    <scope>NUCLEOTIDE SEQUENCE [LARGE SCALE GENOMIC DNA]</scope>
    <source>
        <strain evidence="3 4">Y170</strain>
    </source>
</reference>
<gene>
    <name evidence="3" type="primary">yugI</name>
    <name evidence="3" type="ORF">AN618_19700</name>
</gene>
<evidence type="ECO:0000313" key="4">
    <source>
        <dbReference type="Proteomes" id="UP000070427"/>
    </source>
</evidence>
<dbReference type="Gene3D" id="2.40.50.140">
    <property type="entry name" value="Nucleic acid-binding proteins"/>
    <property type="match status" value="1"/>
</dbReference>
<dbReference type="EMBL" id="LOED01000029">
    <property type="protein sequence ID" value="KXG75247.1"/>
    <property type="molecule type" value="Genomic_DNA"/>
</dbReference>
<dbReference type="PATRIC" id="fig|520764.3.peg.2114"/>
<dbReference type="InterPro" id="IPR003029">
    <property type="entry name" value="S1_domain"/>
</dbReference>
<evidence type="ECO:0000259" key="2">
    <source>
        <dbReference type="PROSITE" id="PS50126"/>
    </source>
</evidence>
<accession>A0A140L3X2</accession>
<dbReference type="InterPro" id="IPR012340">
    <property type="entry name" value="NA-bd_OB-fold"/>
</dbReference>
<dbReference type="PANTHER" id="PTHR10724">
    <property type="entry name" value="30S RIBOSOMAL PROTEIN S1"/>
    <property type="match status" value="1"/>
</dbReference>
<dbReference type="FunFam" id="2.40.50.140:FF:000103">
    <property type="entry name" value="protein RRP5 homolog"/>
    <property type="match status" value="1"/>
</dbReference>
<dbReference type="InterPro" id="IPR050437">
    <property type="entry name" value="Ribos_protein_bS1-like"/>
</dbReference>
<sequence length="125" mass="13953">MPVEVGQIVEGKVTGITKFGAFVELPEGVTGLVHISEVADGFVKDVRDYLSCNDVVKVKVIAISEDGKVSLSIRKTRENSRPRRTNAMSFEEKLAKFLKESEERQKDLKKYVTKKGAGGYKRKAY</sequence>